<proteinExistence type="predicted"/>
<reference evidence="1 2" key="1">
    <citation type="submission" date="2023-09" db="EMBL/GenBank/DDBJ databases">
        <title>Novel taxa isolated from Blanes Bay.</title>
        <authorList>
            <person name="Rey-Velasco X."/>
            <person name="Lucena T."/>
        </authorList>
    </citation>
    <scope>NUCLEOTIDE SEQUENCE [LARGE SCALE GENOMIC DNA]</scope>
    <source>
        <strain evidence="1 2">S334</strain>
    </source>
</reference>
<dbReference type="Proteomes" id="UP001250656">
    <property type="component" value="Unassembled WGS sequence"/>
</dbReference>
<name>A0ABU3L1N5_9FLAO</name>
<evidence type="ECO:0000313" key="2">
    <source>
        <dbReference type="Proteomes" id="UP001250656"/>
    </source>
</evidence>
<organism evidence="1 2">
    <name type="scientific">Pricia mediterranea</name>
    <dbReference type="NCBI Taxonomy" id="3076079"/>
    <lineage>
        <taxon>Bacteria</taxon>
        <taxon>Pseudomonadati</taxon>
        <taxon>Bacteroidota</taxon>
        <taxon>Flavobacteriia</taxon>
        <taxon>Flavobacteriales</taxon>
        <taxon>Flavobacteriaceae</taxon>
        <taxon>Pricia</taxon>
    </lineage>
</organism>
<sequence>MRIYSYTYSSLFPFKVYIAPDAHRINDMFIHGKIYIIDGHTSYRVP</sequence>
<evidence type="ECO:0000313" key="1">
    <source>
        <dbReference type="EMBL" id="MDT7827183.1"/>
    </source>
</evidence>
<dbReference type="RefSeq" id="WP_314012008.1">
    <property type="nucleotide sequence ID" value="NZ_JAVTTP010000001.1"/>
</dbReference>
<gene>
    <name evidence="1" type="ORF">RQM65_00720</name>
</gene>
<accession>A0ABU3L1N5</accession>
<dbReference type="EMBL" id="JAVTTP010000001">
    <property type="protein sequence ID" value="MDT7827183.1"/>
    <property type="molecule type" value="Genomic_DNA"/>
</dbReference>
<protein>
    <submittedName>
        <fullName evidence="1">Uncharacterized protein</fullName>
    </submittedName>
</protein>
<comment type="caution">
    <text evidence="1">The sequence shown here is derived from an EMBL/GenBank/DDBJ whole genome shotgun (WGS) entry which is preliminary data.</text>
</comment>
<keyword evidence="2" id="KW-1185">Reference proteome</keyword>